<proteinExistence type="predicted"/>
<evidence type="ECO:0000313" key="2">
    <source>
        <dbReference type="Proteomes" id="UP001187192"/>
    </source>
</evidence>
<dbReference type="Proteomes" id="UP001187192">
    <property type="component" value="Unassembled WGS sequence"/>
</dbReference>
<name>A0AA87ZJ99_FICCA</name>
<comment type="caution">
    <text evidence="1">The sequence shown here is derived from an EMBL/GenBank/DDBJ whole genome shotgun (WGS) entry which is preliminary data.</text>
</comment>
<accession>A0AA87ZJ99</accession>
<organism evidence="1 2">
    <name type="scientific">Ficus carica</name>
    <name type="common">Common fig</name>
    <dbReference type="NCBI Taxonomy" id="3494"/>
    <lineage>
        <taxon>Eukaryota</taxon>
        <taxon>Viridiplantae</taxon>
        <taxon>Streptophyta</taxon>
        <taxon>Embryophyta</taxon>
        <taxon>Tracheophyta</taxon>
        <taxon>Spermatophyta</taxon>
        <taxon>Magnoliopsida</taxon>
        <taxon>eudicotyledons</taxon>
        <taxon>Gunneridae</taxon>
        <taxon>Pentapetalae</taxon>
        <taxon>rosids</taxon>
        <taxon>fabids</taxon>
        <taxon>Rosales</taxon>
        <taxon>Moraceae</taxon>
        <taxon>Ficeae</taxon>
        <taxon>Ficus</taxon>
    </lineage>
</organism>
<keyword evidence="2" id="KW-1185">Reference proteome</keyword>
<protein>
    <submittedName>
        <fullName evidence="1">Uncharacterized protein</fullName>
    </submittedName>
</protein>
<reference evidence="1" key="1">
    <citation type="submission" date="2023-07" db="EMBL/GenBank/DDBJ databases">
        <title>draft genome sequence of fig (Ficus carica).</title>
        <authorList>
            <person name="Takahashi T."/>
            <person name="Nishimura K."/>
        </authorList>
    </citation>
    <scope>NUCLEOTIDE SEQUENCE</scope>
</reference>
<dbReference type="EMBL" id="BTGU01000006">
    <property type="protein sequence ID" value="GMN37158.1"/>
    <property type="molecule type" value="Genomic_DNA"/>
</dbReference>
<gene>
    <name evidence="1" type="ORF">TIFTF001_006591</name>
</gene>
<dbReference type="AlphaFoldDB" id="A0AA87ZJ99"/>
<evidence type="ECO:0000313" key="1">
    <source>
        <dbReference type="EMBL" id="GMN37158.1"/>
    </source>
</evidence>
<sequence>MWIMKRWKMQVIHFWRCGAAREVGSVEDLEVFVMLVWSFWTDRNDFVFNKRSLGVREEFWGTKKIYGRVNGVGSRQERLHKQPWSRPPHGPLSKKITGFFFPLVAESLAAREGVFLAQKCGLDSWILEFRRFECCEGYSTALITVSRIKCDS</sequence>